<name>A0ABQ9JB63_9CUCU</name>
<comment type="caution">
    <text evidence="2">The sequence shown here is derived from an EMBL/GenBank/DDBJ whole genome shotgun (WGS) entry which is preliminary data.</text>
</comment>
<dbReference type="EMBL" id="JAPWTJ010000916">
    <property type="protein sequence ID" value="KAJ8974873.1"/>
    <property type="molecule type" value="Genomic_DNA"/>
</dbReference>
<gene>
    <name evidence="2" type="ORF">NQ317_002646</name>
</gene>
<evidence type="ECO:0000256" key="1">
    <source>
        <dbReference type="SAM" id="MobiDB-lite"/>
    </source>
</evidence>
<evidence type="ECO:0000313" key="2">
    <source>
        <dbReference type="EMBL" id="KAJ8974873.1"/>
    </source>
</evidence>
<keyword evidence="3" id="KW-1185">Reference proteome</keyword>
<evidence type="ECO:0000313" key="3">
    <source>
        <dbReference type="Proteomes" id="UP001162164"/>
    </source>
</evidence>
<dbReference type="Proteomes" id="UP001162164">
    <property type="component" value="Unassembled WGS sequence"/>
</dbReference>
<reference evidence="2" key="1">
    <citation type="journal article" date="2023" name="Insect Mol. Biol.">
        <title>Genome sequencing provides insights into the evolution of gene families encoding plant cell wall-degrading enzymes in longhorned beetles.</title>
        <authorList>
            <person name="Shin N.R."/>
            <person name="Okamura Y."/>
            <person name="Kirsch R."/>
            <person name="Pauchet Y."/>
        </authorList>
    </citation>
    <scope>NUCLEOTIDE SEQUENCE</scope>
    <source>
        <strain evidence="2">MMC_N1</strain>
    </source>
</reference>
<feature type="region of interest" description="Disordered" evidence="1">
    <location>
        <begin position="1"/>
        <end position="27"/>
    </location>
</feature>
<accession>A0ABQ9JB63</accession>
<proteinExistence type="predicted"/>
<protein>
    <submittedName>
        <fullName evidence="2">Uncharacterized protein</fullName>
    </submittedName>
</protein>
<organism evidence="2 3">
    <name type="scientific">Molorchus minor</name>
    <dbReference type="NCBI Taxonomy" id="1323400"/>
    <lineage>
        <taxon>Eukaryota</taxon>
        <taxon>Metazoa</taxon>
        <taxon>Ecdysozoa</taxon>
        <taxon>Arthropoda</taxon>
        <taxon>Hexapoda</taxon>
        <taxon>Insecta</taxon>
        <taxon>Pterygota</taxon>
        <taxon>Neoptera</taxon>
        <taxon>Endopterygota</taxon>
        <taxon>Coleoptera</taxon>
        <taxon>Polyphaga</taxon>
        <taxon>Cucujiformia</taxon>
        <taxon>Chrysomeloidea</taxon>
        <taxon>Cerambycidae</taxon>
        <taxon>Lamiinae</taxon>
        <taxon>Monochamini</taxon>
        <taxon>Molorchus</taxon>
    </lineage>
</organism>
<sequence length="62" mass="7545">MNYLNKIKSISQYKNKGNKRKSVDTERKTFDKVAKREQGFRFPSRNKKQSDNRHNFCWGEFE</sequence>